<evidence type="ECO:0000256" key="1">
    <source>
        <dbReference type="SAM" id="Phobius"/>
    </source>
</evidence>
<evidence type="ECO:0000313" key="2">
    <source>
        <dbReference type="EMBL" id="GFQ69786.1"/>
    </source>
</evidence>
<keyword evidence="1" id="KW-1133">Transmembrane helix</keyword>
<dbReference type="Proteomes" id="UP000887116">
    <property type="component" value="Unassembled WGS sequence"/>
</dbReference>
<organism evidence="2 3">
    <name type="scientific">Trichonephila clavata</name>
    <name type="common">Joro spider</name>
    <name type="synonym">Nephila clavata</name>
    <dbReference type="NCBI Taxonomy" id="2740835"/>
    <lineage>
        <taxon>Eukaryota</taxon>
        <taxon>Metazoa</taxon>
        <taxon>Ecdysozoa</taxon>
        <taxon>Arthropoda</taxon>
        <taxon>Chelicerata</taxon>
        <taxon>Arachnida</taxon>
        <taxon>Araneae</taxon>
        <taxon>Araneomorphae</taxon>
        <taxon>Entelegynae</taxon>
        <taxon>Araneoidea</taxon>
        <taxon>Nephilidae</taxon>
        <taxon>Trichonephila</taxon>
    </lineage>
</organism>
<name>A0A8X6KCQ7_TRICU</name>
<keyword evidence="3" id="KW-1185">Reference proteome</keyword>
<protein>
    <submittedName>
        <fullName evidence="2">Uncharacterized protein</fullName>
    </submittedName>
</protein>
<evidence type="ECO:0000313" key="3">
    <source>
        <dbReference type="Proteomes" id="UP000887116"/>
    </source>
</evidence>
<accession>A0A8X6KCQ7</accession>
<dbReference type="AlphaFoldDB" id="A0A8X6KCQ7"/>
<dbReference type="OrthoDB" id="6755115at2759"/>
<feature type="transmembrane region" description="Helical" evidence="1">
    <location>
        <begin position="16"/>
        <end position="37"/>
    </location>
</feature>
<sequence>MKSLTDDTLEWSNSSLLILKSAVVGLGLEVYPLTLFYMGSNNEMRWRADVRLEAGQSLIGVSGCLWGVVSRMAVSRLWQHFQTSYTITRKTGQGFPRVVTLVENFYVALNVWRHKCMVP</sequence>
<comment type="caution">
    <text evidence="2">The sequence shown here is derived from an EMBL/GenBank/DDBJ whole genome shotgun (WGS) entry which is preliminary data.</text>
</comment>
<proteinExistence type="predicted"/>
<reference evidence="2" key="1">
    <citation type="submission" date="2020-07" db="EMBL/GenBank/DDBJ databases">
        <title>Multicomponent nature underlies the extraordinary mechanical properties of spider dragline silk.</title>
        <authorList>
            <person name="Kono N."/>
            <person name="Nakamura H."/>
            <person name="Mori M."/>
            <person name="Yoshida Y."/>
            <person name="Ohtoshi R."/>
            <person name="Malay A.D."/>
            <person name="Moran D.A.P."/>
            <person name="Tomita M."/>
            <person name="Numata K."/>
            <person name="Arakawa K."/>
        </authorList>
    </citation>
    <scope>NUCLEOTIDE SEQUENCE</scope>
</reference>
<gene>
    <name evidence="2" type="ORF">TNCT_610451</name>
</gene>
<keyword evidence="1" id="KW-0472">Membrane</keyword>
<dbReference type="EMBL" id="BMAO01020778">
    <property type="protein sequence ID" value="GFQ69786.1"/>
    <property type="molecule type" value="Genomic_DNA"/>
</dbReference>
<keyword evidence="1" id="KW-0812">Transmembrane</keyword>